<dbReference type="EMBL" id="SMCO01000001">
    <property type="protein sequence ID" value="TCV90766.1"/>
    <property type="molecule type" value="Genomic_DNA"/>
</dbReference>
<proteinExistence type="predicted"/>
<evidence type="ECO:0000313" key="1">
    <source>
        <dbReference type="EMBL" id="TCV90766.1"/>
    </source>
</evidence>
<organism evidence="1 2">
    <name type="scientific">Sulfurirhabdus autotrophica</name>
    <dbReference type="NCBI Taxonomy" id="1706046"/>
    <lineage>
        <taxon>Bacteria</taxon>
        <taxon>Pseudomonadati</taxon>
        <taxon>Pseudomonadota</taxon>
        <taxon>Betaproteobacteria</taxon>
        <taxon>Nitrosomonadales</taxon>
        <taxon>Sulfuricellaceae</taxon>
        <taxon>Sulfurirhabdus</taxon>
    </lineage>
</organism>
<dbReference type="AlphaFoldDB" id="A0A4R3YF65"/>
<reference evidence="1 2" key="1">
    <citation type="submission" date="2019-03" db="EMBL/GenBank/DDBJ databases">
        <title>Genomic Encyclopedia of Type Strains, Phase IV (KMG-IV): sequencing the most valuable type-strain genomes for metagenomic binning, comparative biology and taxonomic classification.</title>
        <authorList>
            <person name="Goeker M."/>
        </authorList>
    </citation>
    <scope>NUCLEOTIDE SEQUENCE [LARGE SCALE GENOMIC DNA]</scope>
    <source>
        <strain evidence="1 2">DSM 100309</strain>
    </source>
</reference>
<dbReference type="Proteomes" id="UP000295367">
    <property type="component" value="Unassembled WGS sequence"/>
</dbReference>
<dbReference type="RefSeq" id="WP_124947344.1">
    <property type="nucleotide sequence ID" value="NZ_BHVT01000073.1"/>
</dbReference>
<comment type="caution">
    <text evidence="1">The sequence shown here is derived from an EMBL/GenBank/DDBJ whole genome shotgun (WGS) entry which is preliminary data.</text>
</comment>
<name>A0A4R3YF65_9PROT</name>
<keyword evidence="2" id="KW-1185">Reference proteome</keyword>
<evidence type="ECO:0000313" key="2">
    <source>
        <dbReference type="Proteomes" id="UP000295367"/>
    </source>
</evidence>
<gene>
    <name evidence="1" type="ORF">EDC63_101740</name>
</gene>
<sequence>MAIVMDMCSGTIELGCPADYNAEVARVDCKANSSVFSEPNLALQQINMSAREQNPSPAFLATLDIDAFLGLMHQDLM</sequence>
<protein>
    <submittedName>
        <fullName evidence="1">Uncharacterized protein</fullName>
    </submittedName>
</protein>
<accession>A0A4R3YF65</accession>